<feature type="transmembrane region" description="Helical" evidence="5">
    <location>
        <begin position="92"/>
        <end position="111"/>
    </location>
</feature>
<dbReference type="EMBL" id="DRMJ01000133">
    <property type="protein sequence ID" value="HHL42513.1"/>
    <property type="molecule type" value="Genomic_DNA"/>
</dbReference>
<proteinExistence type="predicted"/>
<evidence type="ECO:0000256" key="5">
    <source>
        <dbReference type="SAM" id="Phobius"/>
    </source>
</evidence>
<feature type="transmembrane region" description="Helical" evidence="5">
    <location>
        <begin position="20"/>
        <end position="40"/>
    </location>
</feature>
<dbReference type="AlphaFoldDB" id="A0A7C5LYT0"/>
<dbReference type="Proteomes" id="UP000885830">
    <property type="component" value="Unassembled WGS sequence"/>
</dbReference>
<dbReference type="PANTHER" id="PTHR37422">
    <property type="entry name" value="TEICHURONIC ACID BIOSYNTHESIS PROTEIN TUAE"/>
    <property type="match status" value="1"/>
</dbReference>
<name>A0A7C5LYT0_9PROT</name>
<comment type="subcellular location">
    <subcellularLocation>
        <location evidence="1">Membrane</location>
        <topology evidence="1">Multi-pass membrane protein</topology>
    </subcellularLocation>
</comment>
<keyword evidence="4 5" id="KW-0472">Membrane</keyword>
<feature type="transmembrane region" description="Helical" evidence="5">
    <location>
        <begin position="69"/>
        <end position="85"/>
    </location>
</feature>
<evidence type="ECO:0000313" key="7">
    <source>
        <dbReference type="EMBL" id="HHL42513.1"/>
    </source>
</evidence>
<dbReference type="Pfam" id="PF04932">
    <property type="entry name" value="Wzy_C"/>
    <property type="match status" value="1"/>
</dbReference>
<dbReference type="GO" id="GO:0016020">
    <property type="term" value="C:membrane"/>
    <property type="evidence" value="ECO:0007669"/>
    <property type="project" value="UniProtKB-SubCell"/>
</dbReference>
<evidence type="ECO:0000256" key="4">
    <source>
        <dbReference type="ARBA" id="ARBA00023136"/>
    </source>
</evidence>
<keyword evidence="3 5" id="KW-1133">Transmembrane helix</keyword>
<evidence type="ECO:0000256" key="3">
    <source>
        <dbReference type="ARBA" id="ARBA00022989"/>
    </source>
</evidence>
<dbReference type="InterPro" id="IPR007016">
    <property type="entry name" value="O-antigen_ligase-rel_domated"/>
</dbReference>
<feature type="transmembrane region" description="Helical" evidence="5">
    <location>
        <begin position="180"/>
        <end position="202"/>
    </location>
</feature>
<dbReference type="InterPro" id="IPR051533">
    <property type="entry name" value="WaaL-like"/>
</dbReference>
<feature type="transmembrane region" description="Helical" evidence="5">
    <location>
        <begin position="240"/>
        <end position="258"/>
    </location>
</feature>
<organism evidence="7">
    <name type="scientific">Hellea balneolensis</name>
    <dbReference type="NCBI Taxonomy" id="287478"/>
    <lineage>
        <taxon>Bacteria</taxon>
        <taxon>Pseudomonadati</taxon>
        <taxon>Pseudomonadota</taxon>
        <taxon>Alphaproteobacteria</taxon>
        <taxon>Maricaulales</taxon>
        <taxon>Robiginitomaculaceae</taxon>
        <taxon>Hellea</taxon>
    </lineage>
</organism>
<sequence length="263" mass="29028">NPFKDGEEFAKRTADTIQNIGHGNSVLAIMFVPTALLAWMRGGKWRLFACNLAALVLFTTYISGTAANLVAVIAACLIMIIGYFWPKIALHLSFLVAGIVVTAAPILAFTASRLTPAFKAKLPFSWEERVENWSYLYDRIFEKPVFGHGFDAVRTFTETHTIRGFPDRAYVSLHPHNAGLHIWVELGFVGAVMVYFALYLGAKHLTQPGRLNHGQMVATAGLVMSATVISSLSYGVWQDWWWATVILGASVISLIRTAPRVGK</sequence>
<evidence type="ECO:0000256" key="1">
    <source>
        <dbReference type="ARBA" id="ARBA00004141"/>
    </source>
</evidence>
<accession>A0A7C5LYT0</accession>
<dbReference type="GO" id="GO:0016874">
    <property type="term" value="F:ligase activity"/>
    <property type="evidence" value="ECO:0007669"/>
    <property type="project" value="UniProtKB-KW"/>
</dbReference>
<keyword evidence="7" id="KW-0436">Ligase</keyword>
<reference evidence="7" key="1">
    <citation type="journal article" date="2020" name="mSystems">
        <title>Genome- and Community-Level Interaction Insights into Carbon Utilization and Element Cycling Functions of Hydrothermarchaeota in Hydrothermal Sediment.</title>
        <authorList>
            <person name="Zhou Z."/>
            <person name="Liu Y."/>
            <person name="Xu W."/>
            <person name="Pan J."/>
            <person name="Luo Z.H."/>
            <person name="Li M."/>
        </authorList>
    </citation>
    <scope>NUCLEOTIDE SEQUENCE [LARGE SCALE GENOMIC DNA]</scope>
    <source>
        <strain evidence="7">HyVt-485</strain>
    </source>
</reference>
<feature type="non-terminal residue" evidence="7">
    <location>
        <position position="1"/>
    </location>
</feature>
<evidence type="ECO:0000259" key="6">
    <source>
        <dbReference type="Pfam" id="PF04932"/>
    </source>
</evidence>
<evidence type="ECO:0000256" key="2">
    <source>
        <dbReference type="ARBA" id="ARBA00022692"/>
    </source>
</evidence>
<feature type="transmembrane region" description="Helical" evidence="5">
    <location>
        <begin position="214"/>
        <end position="234"/>
    </location>
</feature>
<keyword evidence="2 5" id="KW-0812">Transmembrane</keyword>
<dbReference type="PANTHER" id="PTHR37422:SF13">
    <property type="entry name" value="LIPOPOLYSACCHARIDE BIOSYNTHESIS PROTEIN PA4999-RELATED"/>
    <property type="match status" value="1"/>
</dbReference>
<feature type="domain" description="O-antigen ligase-related" evidence="6">
    <location>
        <begin position="53"/>
        <end position="194"/>
    </location>
</feature>
<gene>
    <name evidence="7" type="ORF">ENJ42_02750</name>
</gene>
<protein>
    <submittedName>
        <fullName evidence="7">O-antigen ligase domain-containing protein</fullName>
    </submittedName>
</protein>
<comment type="caution">
    <text evidence="7">The sequence shown here is derived from an EMBL/GenBank/DDBJ whole genome shotgun (WGS) entry which is preliminary data.</text>
</comment>